<dbReference type="CDD" id="cd00093">
    <property type="entry name" value="HTH_XRE"/>
    <property type="match status" value="1"/>
</dbReference>
<keyword evidence="3" id="KW-1185">Reference proteome</keyword>
<dbReference type="EMBL" id="RSEB01000003">
    <property type="protein sequence ID" value="RRR99609.1"/>
    <property type="molecule type" value="Genomic_DNA"/>
</dbReference>
<gene>
    <name evidence="2" type="ORF">EIW28_13015</name>
</gene>
<reference evidence="2 3" key="1">
    <citation type="submission" date="2018-12" db="EMBL/GenBank/DDBJ databases">
        <title>Glycomyces sp. YIM 121974 draft genome.</title>
        <authorList>
            <person name="Li Q."/>
        </authorList>
    </citation>
    <scope>NUCLEOTIDE SEQUENCE [LARGE SCALE GENOMIC DNA]</scope>
    <source>
        <strain evidence="2 3">YIM 121974</strain>
    </source>
</reference>
<comment type="caution">
    <text evidence="2">The sequence shown here is derived from an EMBL/GenBank/DDBJ whole genome shotgun (WGS) entry which is preliminary data.</text>
</comment>
<proteinExistence type="predicted"/>
<dbReference type="OrthoDB" id="5176233at2"/>
<dbReference type="PROSITE" id="PS50943">
    <property type="entry name" value="HTH_CROC1"/>
    <property type="match status" value="1"/>
</dbReference>
<evidence type="ECO:0000259" key="1">
    <source>
        <dbReference type="PROSITE" id="PS50943"/>
    </source>
</evidence>
<dbReference type="InterPro" id="IPR043917">
    <property type="entry name" value="DUF5753"/>
</dbReference>
<dbReference type="InterPro" id="IPR010982">
    <property type="entry name" value="Lambda_DNA-bd_dom_sf"/>
</dbReference>
<dbReference type="Gene3D" id="1.10.260.40">
    <property type="entry name" value="lambda repressor-like DNA-binding domains"/>
    <property type="match status" value="1"/>
</dbReference>
<dbReference type="InterPro" id="IPR001387">
    <property type="entry name" value="Cro/C1-type_HTH"/>
</dbReference>
<name>A0A426UYG3_9ACTN</name>
<accession>A0A426UYG3</accession>
<dbReference type="Proteomes" id="UP000277256">
    <property type="component" value="Unassembled WGS sequence"/>
</dbReference>
<dbReference type="Pfam" id="PF13560">
    <property type="entry name" value="HTH_31"/>
    <property type="match status" value="1"/>
</dbReference>
<sequence length="277" mass="31277">MIRLKLMKWLVAILMRDARDAAGVTQKGAALALGVTPNTIYNWERGTHHPPYGAIAKVAEVYGLDAELKFYLELILEGNDHRVLEAHPRLHAIALAKAEQNAGIIFKYEPFLIPGPLQTRAYHFLVLKVAEKLTDLVAEQGWTFKEGRRTLLRAREPGPQIQYLIGDSAIYHLQSLPEAVRRELVSDMLGQDSLANIEIRVINQFHPARSTPIDVYQGGGAEVNLPVFVYSEGFPNRSWCIEEEHLVSLYHEAGQAMWQIGIPLKEFLNEYCRDLLA</sequence>
<dbReference type="Pfam" id="PF19054">
    <property type="entry name" value="DUF5753"/>
    <property type="match status" value="1"/>
</dbReference>
<feature type="domain" description="HTH cro/C1-type" evidence="1">
    <location>
        <begin position="15"/>
        <end position="69"/>
    </location>
</feature>
<dbReference type="SMART" id="SM00530">
    <property type="entry name" value="HTH_XRE"/>
    <property type="match status" value="1"/>
</dbReference>
<dbReference type="AlphaFoldDB" id="A0A426UYG3"/>
<organism evidence="2 3">
    <name type="scientific">Glycomyces terrestris</name>
    <dbReference type="NCBI Taxonomy" id="2493553"/>
    <lineage>
        <taxon>Bacteria</taxon>
        <taxon>Bacillati</taxon>
        <taxon>Actinomycetota</taxon>
        <taxon>Actinomycetes</taxon>
        <taxon>Glycomycetales</taxon>
        <taxon>Glycomycetaceae</taxon>
        <taxon>Glycomyces</taxon>
    </lineage>
</organism>
<dbReference type="SUPFAM" id="SSF47413">
    <property type="entry name" value="lambda repressor-like DNA-binding domains"/>
    <property type="match status" value="1"/>
</dbReference>
<evidence type="ECO:0000313" key="3">
    <source>
        <dbReference type="Proteomes" id="UP000277256"/>
    </source>
</evidence>
<dbReference type="RefSeq" id="WP_125248119.1">
    <property type="nucleotide sequence ID" value="NZ_RSEB01000003.1"/>
</dbReference>
<protein>
    <submittedName>
        <fullName evidence="2">XRE family transcriptional regulator</fullName>
    </submittedName>
</protein>
<evidence type="ECO:0000313" key="2">
    <source>
        <dbReference type="EMBL" id="RRR99609.1"/>
    </source>
</evidence>
<dbReference type="GO" id="GO:0003677">
    <property type="term" value="F:DNA binding"/>
    <property type="evidence" value="ECO:0007669"/>
    <property type="project" value="InterPro"/>
</dbReference>